<feature type="region of interest" description="Disordered" evidence="1">
    <location>
        <begin position="1"/>
        <end position="32"/>
    </location>
</feature>
<dbReference type="EMBL" id="CAADRA010005311">
    <property type="protein sequence ID" value="VFT88400.1"/>
    <property type="molecule type" value="Genomic_DNA"/>
</dbReference>
<proteinExistence type="predicted"/>
<reference evidence="3 4" key="1">
    <citation type="submission" date="2019-03" db="EMBL/GenBank/DDBJ databases">
        <authorList>
            <person name="Gaulin E."/>
            <person name="Dumas B."/>
        </authorList>
    </citation>
    <scope>NUCLEOTIDE SEQUENCE [LARGE SCALE GENOMIC DNA]</scope>
    <source>
        <strain evidence="3">CBS 568.67</strain>
    </source>
</reference>
<protein>
    <submittedName>
        <fullName evidence="3">Aste57867_11539 protein</fullName>
    </submittedName>
</protein>
<accession>A0A485KTS3</accession>
<name>A0A485KTS3_9STRA</name>
<evidence type="ECO:0000313" key="2">
    <source>
        <dbReference type="EMBL" id="KAF0697796.1"/>
    </source>
</evidence>
<evidence type="ECO:0000313" key="3">
    <source>
        <dbReference type="EMBL" id="VFT88400.1"/>
    </source>
</evidence>
<sequence>MTSQRGRRVATNDDGAVFDPKRIQKRQRDREKKRVARQEYLDEIKVLSNTILQMTAQVAALTAQTRRKASTSVTSMLSWEEVAWAMRDHVHCAVTSQHFLRKELDATKQFAALVRVHLDACQPIPMAPLYSSSSWRDTALFHGEDLRRTGSDWITSSSMMAMPPLLTSGGLADDKSEHISVWMEGDIVRMQILTEVVYPASLDDTTARVWALQAGKAEMDPPAVGTTHTVLEVVDNDIAYTRSVMPRGTVQSLCRVYREPTRSTMVCVAILHDDDFPYAPDDYKPDNKTWYSPKLTHCLEWRGRVTVHATSPQTSVVRQLMRLSQPILDRDTVMPVAEFAAIVHKKVFGTVPARTLQTDDDCVRLIRRCLVADHAWYEERLRLMVYNVRMHDAANGNAAILAGGMATNYRVCGLPRRTLADWHASHIFLLDLREPSEQTYTFSSPLVVHIPWSQQKLRSHEYPSRSTRFALFCPPAKAHEQIDWFTNAELHPTKRPWLVEFYVLASDTVLVDAKQLSLVAAHDAPLFPQPRLWTPNGLMHHLLRVIAAEPRSSSSSAMIYDLACGSCRDIVYLGEELRKRCLPYRVCGIDHNKAGLVNTAAFASRRGIGDLFQFVEMDLRKTELVRALLLQPPSSTKSTAAAVVKCVFGCRFLRRDLLLAVRDALPRGSIFAWSHFVMPDDGVWKWGHPTKRSDILDRDELCRLFAGCDYDILLNEYESDSDHGRPLNLFIARKRVASYE</sequence>
<feature type="compositionally biased region" description="Basic and acidic residues" evidence="1">
    <location>
        <begin position="19"/>
        <end position="32"/>
    </location>
</feature>
<gene>
    <name evidence="3" type="primary">Aste57867_11539</name>
    <name evidence="2" type="ORF">As57867_011496</name>
    <name evidence="3" type="ORF">ASTE57867_11539</name>
</gene>
<dbReference type="OrthoDB" id="74240at2759"/>
<evidence type="ECO:0000313" key="4">
    <source>
        <dbReference type="Proteomes" id="UP000332933"/>
    </source>
</evidence>
<dbReference type="AlphaFoldDB" id="A0A485KTS3"/>
<organism evidence="3 4">
    <name type="scientific">Aphanomyces stellatus</name>
    <dbReference type="NCBI Taxonomy" id="120398"/>
    <lineage>
        <taxon>Eukaryota</taxon>
        <taxon>Sar</taxon>
        <taxon>Stramenopiles</taxon>
        <taxon>Oomycota</taxon>
        <taxon>Saprolegniomycetes</taxon>
        <taxon>Saprolegniales</taxon>
        <taxon>Verrucalvaceae</taxon>
        <taxon>Aphanomyces</taxon>
    </lineage>
</organism>
<keyword evidence="4" id="KW-1185">Reference proteome</keyword>
<reference evidence="2" key="2">
    <citation type="submission" date="2019-06" db="EMBL/GenBank/DDBJ databases">
        <title>Genomics analysis of Aphanomyces spp. identifies a new class of oomycete effector associated with host adaptation.</title>
        <authorList>
            <person name="Gaulin E."/>
        </authorList>
    </citation>
    <scope>NUCLEOTIDE SEQUENCE</scope>
    <source>
        <strain evidence="2">CBS 578.67</strain>
    </source>
</reference>
<evidence type="ECO:0000256" key="1">
    <source>
        <dbReference type="SAM" id="MobiDB-lite"/>
    </source>
</evidence>
<dbReference type="SUPFAM" id="SSF53335">
    <property type="entry name" value="S-adenosyl-L-methionine-dependent methyltransferases"/>
    <property type="match status" value="1"/>
</dbReference>
<dbReference type="Proteomes" id="UP000332933">
    <property type="component" value="Unassembled WGS sequence"/>
</dbReference>
<dbReference type="Gene3D" id="3.40.50.150">
    <property type="entry name" value="Vaccinia Virus protein VP39"/>
    <property type="match status" value="1"/>
</dbReference>
<dbReference type="InterPro" id="IPR029063">
    <property type="entry name" value="SAM-dependent_MTases_sf"/>
</dbReference>
<dbReference type="EMBL" id="VJMH01005290">
    <property type="protein sequence ID" value="KAF0697796.1"/>
    <property type="molecule type" value="Genomic_DNA"/>
</dbReference>